<comment type="caution">
    <text evidence="2">The sequence shown here is derived from an EMBL/GenBank/DDBJ whole genome shotgun (WGS) entry which is preliminary data.</text>
</comment>
<keyword evidence="1" id="KW-0472">Membrane</keyword>
<sequence length="120" mass="12694">MFFSEFYRDPKKATSPPTPNIVLWRVVMVTWFPVASASTVITVVTVYAPPGLTPGDRTDGVGNPSTPASVILTAGRPASTQVLSAAHASAELVHAFRQFLLRHVCGLRLAAVGGFGLDSV</sequence>
<keyword evidence="1" id="KW-0812">Transmembrane</keyword>
<reference evidence="3" key="1">
    <citation type="journal article" date="2019" name="Int. J. Syst. Evol. Microbiol.">
        <title>The Global Catalogue of Microorganisms (GCM) 10K type strain sequencing project: providing services to taxonomists for standard genome sequencing and annotation.</title>
        <authorList>
            <consortium name="The Broad Institute Genomics Platform"/>
            <consortium name="The Broad Institute Genome Sequencing Center for Infectious Disease"/>
            <person name="Wu L."/>
            <person name="Ma J."/>
        </authorList>
    </citation>
    <scope>NUCLEOTIDE SEQUENCE [LARGE SCALE GENOMIC DNA]</scope>
    <source>
        <strain evidence="3">JCM 3399</strain>
    </source>
</reference>
<gene>
    <name evidence="2" type="ORF">GCM10010211_70900</name>
</gene>
<keyword evidence="1" id="KW-1133">Transmembrane helix</keyword>
<dbReference type="EMBL" id="BMRP01000044">
    <property type="protein sequence ID" value="GGU93853.1"/>
    <property type="molecule type" value="Genomic_DNA"/>
</dbReference>
<dbReference type="Proteomes" id="UP000654471">
    <property type="component" value="Unassembled WGS sequence"/>
</dbReference>
<evidence type="ECO:0000313" key="2">
    <source>
        <dbReference type="EMBL" id="GGU93853.1"/>
    </source>
</evidence>
<name>A0ABQ2VL55_9ACTN</name>
<proteinExistence type="predicted"/>
<protein>
    <submittedName>
        <fullName evidence="2">Uncharacterized protein</fullName>
    </submittedName>
</protein>
<accession>A0ABQ2VL55</accession>
<keyword evidence="3" id="KW-1185">Reference proteome</keyword>
<feature type="transmembrane region" description="Helical" evidence="1">
    <location>
        <begin position="21"/>
        <end position="48"/>
    </location>
</feature>
<organism evidence="2 3">
    <name type="scientific">Streptomyces albospinus</name>
    <dbReference type="NCBI Taxonomy" id="285515"/>
    <lineage>
        <taxon>Bacteria</taxon>
        <taxon>Bacillati</taxon>
        <taxon>Actinomycetota</taxon>
        <taxon>Actinomycetes</taxon>
        <taxon>Kitasatosporales</taxon>
        <taxon>Streptomycetaceae</taxon>
        <taxon>Streptomyces</taxon>
    </lineage>
</organism>
<evidence type="ECO:0000256" key="1">
    <source>
        <dbReference type="SAM" id="Phobius"/>
    </source>
</evidence>
<evidence type="ECO:0000313" key="3">
    <source>
        <dbReference type="Proteomes" id="UP000654471"/>
    </source>
</evidence>